<feature type="domain" description="Aminopeptidase P N-terminal" evidence="10">
    <location>
        <begin position="6"/>
        <end position="142"/>
    </location>
</feature>
<dbReference type="PANTHER" id="PTHR43226">
    <property type="entry name" value="XAA-PRO AMINOPEPTIDASE 3"/>
    <property type="match status" value="1"/>
</dbReference>
<dbReference type="PROSITE" id="PS00491">
    <property type="entry name" value="PROLINE_PEPTIDASE"/>
    <property type="match status" value="1"/>
</dbReference>
<dbReference type="EC" id="3.4.11.9" evidence="4"/>
<keyword evidence="5" id="KW-0645">Protease</keyword>
<evidence type="ECO:0000256" key="3">
    <source>
        <dbReference type="ARBA" id="ARBA00008766"/>
    </source>
</evidence>
<reference evidence="11" key="1">
    <citation type="submission" date="2023-05" db="EMBL/GenBank/DDBJ databases">
        <authorList>
            <person name="Zhang X."/>
        </authorList>
    </citation>
    <scope>NUCLEOTIDE SEQUENCE</scope>
    <source>
        <strain evidence="11">BD1B2-1</strain>
    </source>
</reference>
<dbReference type="PANTHER" id="PTHR43226:SF4">
    <property type="entry name" value="XAA-PRO AMINOPEPTIDASE 3"/>
    <property type="match status" value="1"/>
</dbReference>
<evidence type="ECO:0000256" key="5">
    <source>
        <dbReference type="ARBA" id="ARBA00022670"/>
    </source>
</evidence>
<comment type="similarity">
    <text evidence="3">Belongs to the peptidase M24B family.</text>
</comment>
<dbReference type="GO" id="GO:0006508">
    <property type="term" value="P:proteolysis"/>
    <property type="evidence" value="ECO:0007669"/>
    <property type="project" value="UniProtKB-KW"/>
</dbReference>
<sequence>MKYAPIPKELFIKNRENFAKLLKPKSIAIFHSNDVMPTNADGTMGFRQNNDLFYLSGIDQEETVLIIAPDFPDPKFREILFVRETSELIAIWEGAKLTKPQATEASGITNIQWTDRFLPMLQILLSECDNIYLNANEHTRAVVEVETRDARFVKYCKDRFPLHNYVRVAPLMHNLRAIKSEKEIELMQHACDITEKGFRRVLKFTKPGVLEYEIEAEFAHEFIRNAGNFAYPPIIASGANACVLHYVENNQPCKDGDVILLDVGAGYANYAADMTRSIPVNGRFTPRQRQVYDAVLRVMRESTKMLVTGNLWDEYHKEVGKIMESELIGLGLLDKNEVAKQNPDNPLYKKYFMHGTSHFLGLDVHDVGNKYRRFEPGMVFTCEPGIYIPEEGLGIRLENNILITENGNTDLMATIPVEAEEIEEIMNSK</sequence>
<dbReference type="InterPro" id="IPR036005">
    <property type="entry name" value="Creatinase/aminopeptidase-like"/>
</dbReference>
<dbReference type="InterPro" id="IPR000994">
    <property type="entry name" value="Pept_M24"/>
</dbReference>
<keyword evidence="11" id="KW-0031">Aminopeptidase</keyword>
<dbReference type="Pfam" id="PF00557">
    <property type="entry name" value="Peptidase_M24"/>
    <property type="match status" value="1"/>
</dbReference>
<keyword evidence="9" id="KW-0464">Manganese</keyword>
<dbReference type="EMBL" id="JASJOU010000016">
    <property type="protein sequence ID" value="MDJ1505452.1"/>
    <property type="molecule type" value="Genomic_DNA"/>
</dbReference>
<dbReference type="Proteomes" id="UP001232063">
    <property type="component" value="Unassembled WGS sequence"/>
</dbReference>
<dbReference type="Gene3D" id="3.90.230.10">
    <property type="entry name" value="Creatinase/methionine aminopeptidase superfamily"/>
    <property type="match status" value="1"/>
</dbReference>
<dbReference type="SUPFAM" id="SSF55920">
    <property type="entry name" value="Creatinase/aminopeptidase"/>
    <property type="match status" value="1"/>
</dbReference>
<proteinExistence type="inferred from homology"/>
<dbReference type="GO" id="GO:0030145">
    <property type="term" value="F:manganese ion binding"/>
    <property type="evidence" value="ECO:0007669"/>
    <property type="project" value="InterPro"/>
</dbReference>
<evidence type="ECO:0000256" key="7">
    <source>
        <dbReference type="ARBA" id="ARBA00022801"/>
    </source>
</evidence>
<gene>
    <name evidence="11" type="ORF">QNI22_32650</name>
</gene>
<evidence type="ECO:0000256" key="1">
    <source>
        <dbReference type="ARBA" id="ARBA00001424"/>
    </source>
</evidence>
<name>A0AAE3RBT4_9BACT</name>
<dbReference type="SUPFAM" id="SSF53092">
    <property type="entry name" value="Creatinase/prolidase N-terminal domain"/>
    <property type="match status" value="1"/>
</dbReference>
<dbReference type="InterPro" id="IPR052433">
    <property type="entry name" value="X-Pro_dipept-like"/>
</dbReference>
<dbReference type="InterPro" id="IPR029149">
    <property type="entry name" value="Creatin/AminoP/Spt16_N"/>
</dbReference>
<dbReference type="InterPro" id="IPR001714">
    <property type="entry name" value="Pept_M24_MAP"/>
</dbReference>
<dbReference type="InterPro" id="IPR007865">
    <property type="entry name" value="Aminopep_P_N"/>
</dbReference>
<dbReference type="Gene3D" id="3.40.350.10">
    <property type="entry name" value="Creatinase/prolidase N-terminal domain"/>
    <property type="match status" value="1"/>
</dbReference>
<evidence type="ECO:0000313" key="11">
    <source>
        <dbReference type="EMBL" id="MDJ1505452.1"/>
    </source>
</evidence>
<keyword evidence="7" id="KW-0378">Hydrolase</keyword>
<dbReference type="PRINTS" id="PR00599">
    <property type="entry name" value="MAPEPTIDASE"/>
</dbReference>
<comment type="cofactor">
    <cofactor evidence="2">
        <name>Mn(2+)</name>
        <dbReference type="ChEBI" id="CHEBI:29035"/>
    </cofactor>
</comment>
<evidence type="ECO:0000256" key="2">
    <source>
        <dbReference type="ARBA" id="ARBA00001936"/>
    </source>
</evidence>
<dbReference type="GO" id="GO:0070006">
    <property type="term" value="F:metalloaminopeptidase activity"/>
    <property type="evidence" value="ECO:0007669"/>
    <property type="project" value="InterPro"/>
</dbReference>
<dbReference type="AlphaFoldDB" id="A0AAE3RBT4"/>
<dbReference type="RefSeq" id="WP_314000228.1">
    <property type="nucleotide sequence ID" value="NZ_JASJOU010000016.1"/>
</dbReference>
<keyword evidence="6" id="KW-0479">Metal-binding</keyword>
<keyword evidence="8" id="KW-0482">Metalloprotease</keyword>
<dbReference type="InterPro" id="IPR001131">
    <property type="entry name" value="Peptidase_M24B_aminopep-P_CS"/>
</dbReference>
<evidence type="ECO:0000256" key="4">
    <source>
        <dbReference type="ARBA" id="ARBA00012574"/>
    </source>
</evidence>
<evidence type="ECO:0000313" key="12">
    <source>
        <dbReference type="Proteomes" id="UP001232063"/>
    </source>
</evidence>
<dbReference type="SMART" id="SM01011">
    <property type="entry name" value="AMP_N"/>
    <property type="match status" value="1"/>
</dbReference>
<comment type="catalytic activity">
    <reaction evidence="1">
        <text>Release of any N-terminal amino acid, including proline, that is linked to proline, even from a dipeptide or tripeptide.</text>
        <dbReference type="EC" id="3.4.11.9"/>
    </reaction>
</comment>
<dbReference type="CDD" id="cd01087">
    <property type="entry name" value="Prolidase"/>
    <property type="match status" value="1"/>
</dbReference>
<protein>
    <recommendedName>
        <fullName evidence="4">Xaa-Pro aminopeptidase</fullName>
        <ecNumber evidence="4">3.4.11.9</ecNumber>
    </recommendedName>
</protein>
<dbReference type="Pfam" id="PF05195">
    <property type="entry name" value="AMP_N"/>
    <property type="match status" value="1"/>
</dbReference>
<evidence type="ECO:0000259" key="10">
    <source>
        <dbReference type="SMART" id="SM01011"/>
    </source>
</evidence>
<comment type="caution">
    <text evidence="11">The sequence shown here is derived from an EMBL/GenBank/DDBJ whole genome shotgun (WGS) entry which is preliminary data.</text>
</comment>
<evidence type="ECO:0000256" key="8">
    <source>
        <dbReference type="ARBA" id="ARBA00023049"/>
    </source>
</evidence>
<keyword evidence="12" id="KW-1185">Reference proteome</keyword>
<evidence type="ECO:0000256" key="9">
    <source>
        <dbReference type="ARBA" id="ARBA00023211"/>
    </source>
</evidence>
<evidence type="ECO:0000256" key="6">
    <source>
        <dbReference type="ARBA" id="ARBA00022723"/>
    </source>
</evidence>
<accession>A0AAE3RBT4</accession>
<organism evidence="11 12">
    <name type="scientific">Xanthocytophaga agilis</name>
    <dbReference type="NCBI Taxonomy" id="3048010"/>
    <lineage>
        <taxon>Bacteria</taxon>
        <taxon>Pseudomonadati</taxon>
        <taxon>Bacteroidota</taxon>
        <taxon>Cytophagia</taxon>
        <taxon>Cytophagales</taxon>
        <taxon>Rhodocytophagaceae</taxon>
        <taxon>Xanthocytophaga</taxon>
    </lineage>
</organism>